<comment type="caution">
    <text evidence="1">The sequence shown here is derived from an EMBL/GenBank/DDBJ whole genome shotgun (WGS) entry which is preliminary data.</text>
</comment>
<name>A0A5C6ENY7_9BACT</name>
<evidence type="ECO:0000313" key="2">
    <source>
        <dbReference type="Proteomes" id="UP000317977"/>
    </source>
</evidence>
<dbReference type="Proteomes" id="UP000317977">
    <property type="component" value="Unassembled WGS sequence"/>
</dbReference>
<keyword evidence="2" id="KW-1185">Reference proteome</keyword>
<dbReference type="AlphaFoldDB" id="A0A5C6ENY7"/>
<dbReference type="EMBL" id="SJPX01000003">
    <property type="protein sequence ID" value="TWU51473.1"/>
    <property type="molecule type" value="Genomic_DNA"/>
</dbReference>
<organism evidence="1 2">
    <name type="scientific">Rubripirellula reticaptiva</name>
    <dbReference type="NCBI Taxonomy" id="2528013"/>
    <lineage>
        <taxon>Bacteria</taxon>
        <taxon>Pseudomonadati</taxon>
        <taxon>Planctomycetota</taxon>
        <taxon>Planctomycetia</taxon>
        <taxon>Pirellulales</taxon>
        <taxon>Pirellulaceae</taxon>
        <taxon>Rubripirellula</taxon>
    </lineage>
</organism>
<protein>
    <submittedName>
        <fullName evidence="1">Uncharacterized protein</fullName>
    </submittedName>
</protein>
<accession>A0A5C6ENY7</accession>
<gene>
    <name evidence="1" type="ORF">Poly59_30650</name>
</gene>
<evidence type="ECO:0000313" key="1">
    <source>
        <dbReference type="EMBL" id="TWU51473.1"/>
    </source>
</evidence>
<sequence length="96" mass="10959">MISFLAQGPHYHENSIDHYHSDGSIRRIIRNNAVLLRPSSDLARSEPDLRINANRGHSRRIAAPTPQWRRPNVVATTACRYYCLPLLCYNVSSSQD</sequence>
<proteinExistence type="predicted"/>
<reference evidence="1 2" key="1">
    <citation type="submission" date="2019-02" db="EMBL/GenBank/DDBJ databases">
        <title>Deep-cultivation of Planctomycetes and their phenomic and genomic characterization uncovers novel biology.</title>
        <authorList>
            <person name="Wiegand S."/>
            <person name="Jogler M."/>
            <person name="Boedeker C."/>
            <person name="Pinto D."/>
            <person name="Vollmers J."/>
            <person name="Rivas-Marin E."/>
            <person name="Kohn T."/>
            <person name="Peeters S.H."/>
            <person name="Heuer A."/>
            <person name="Rast P."/>
            <person name="Oberbeckmann S."/>
            <person name="Bunk B."/>
            <person name="Jeske O."/>
            <person name="Meyerdierks A."/>
            <person name="Storesund J.E."/>
            <person name="Kallscheuer N."/>
            <person name="Luecker S."/>
            <person name="Lage O.M."/>
            <person name="Pohl T."/>
            <person name="Merkel B.J."/>
            <person name="Hornburger P."/>
            <person name="Mueller R.-W."/>
            <person name="Bruemmer F."/>
            <person name="Labrenz M."/>
            <person name="Spormann A.M."/>
            <person name="Op Den Camp H."/>
            <person name="Overmann J."/>
            <person name="Amann R."/>
            <person name="Jetten M.S.M."/>
            <person name="Mascher T."/>
            <person name="Medema M.H."/>
            <person name="Devos D.P."/>
            <person name="Kaster A.-K."/>
            <person name="Ovreas L."/>
            <person name="Rohde M."/>
            <person name="Galperin M.Y."/>
            <person name="Jogler C."/>
        </authorList>
    </citation>
    <scope>NUCLEOTIDE SEQUENCE [LARGE SCALE GENOMIC DNA]</scope>
    <source>
        <strain evidence="1 2">Poly59</strain>
    </source>
</reference>